<dbReference type="Proteomes" id="UP000606786">
    <property type="component" value="Unassembled WGS sequence"/>
</dbReference>
<evidence type="ECO:0000313" key="1">
    <source>
        <dbReference type="EMBL" id="CAD7014833.1"/>
    </source>
</evidence>
<accession>A0A811VL46</accession>
<dbReference type="AlphaFoldDB" id="A0A811VL46"/>
<evidence type="ECO:0000313" key="2">
    <source>
        <dbReference type="Proteomes" id="UP000606786"/>
    </source>
</evidence>
<dbReference type="EMBL" id="CAJHJT010000056">
    <property type="protein sequence ID" value="CAD7014833.1"/>
    <property type="molecule type" value="Genomic_DNA"/>
</dbReference>
<name>A0A811VL46_CERCA</name>
<keyword evidence="2" id="KW-1185">Reference proteome</keyword>
<comment type="caution">
    <text evidence="1">The sequence shown here is derived from an EMBL/GenBank/DDBJ whole genome shotgun (WGS) entry which is preliminary data.</text>
</comment>
<reference evidence="1" key="1">
    <citation type="submission" date="2020-11" db="EMBL/GenBank/DDBJ databases">
        <authorList>
            <person name="Whitehead M."/>
        </authorList>
    </citation>
    <scope>NUCLEOTIDE SEQUENCE</scope>
    <source>
        <strain evidence="1">EGII</strain>
    </source>
</reference>
<protein>
    <submittedName>
        <fullName evidence="1">(Mediterranean fruit fly) hypothetical protein</fullName>
    </submittedName>
</protein>
<sequence length="128" mass="14844">MPHNNDSNGNSRKLPQSNACRNRTLRCKALYEYNVATNICVYMHPNKCIAVRNTQTLPLHCIFYHQHHLQQQQRHFAATTQSCIIPPSTAKHRAMLYYAFLHFNDAISTLVRGMWHVPQLTLQQMPVS</sequence>
<proteinExistence type="predicted"/>
<gene>
    <name evidence="1" type="ORF">CCAP1982_LOCUS22800</name>
</gene>
<organism evidence="1 2">
    <name type="scientific">Ceratitis capitata</name>
    <name type="common">Mediterranean fruit fly</name>
    <name type="synonym">Tephritis capitata</name>
    <dbReference type="NCBI Taxonomy" id="7213"/>
    <lineage>
        <taxon>Eukaryota</taxon>
        <taxon>Metazoa</taxon>
        <taxon>Ecdysozoa</taxon>
        <taxon>Arthropoda</taxon>
        <taxon>Hexapoda</taxon>
        <taxon>Insecta</taxon>
        <taxon>Pterygota</taxon>
        <taxon>Neoptera</taxon>
        <taxon>Endopterygota</taxon>
        <taxon>Diptera</taxon>
        <taxon>Brachycera</taxon>
        <taxon>Muscomorpha</taxon>
        <taxon>Tephritoidea</taxon>
        <taxon>Tephritidae</taxon>
        <taxon>Ceratitis</taxon>
        <taxon>Ceratitis</taxon>
    </lineage>
</organism>